<feature type="transmembrane region" description="Helical" evidence="1">
    <location>
        <begin position="6"/>
        <end position="26"/>
    </location>
</feature>
<keyword evidence="3" id="KW-1185">Reference proteome</keyword>
<dbReference type="EMBL" id="JACRSS010000004">
    <property type="protein sequence ID" value="MBC8538989.1"/>
    <property type="molecule type" value="Genomic_DNA"/>
</dbReference>
<organism evidence="2 3">
    <name type="scientific">Guopingia tenuis</name>
    <dbReference type="NCBI Taxonomy" id="2763656"/>
    <lineage>
        <taxon>Bacteria</taxon>
        <taxon>Bacillati</taxon>
        <taxon>Bacillota</taxon>
        <taxon>Clostridia</taxon>
        <taxon>Christensenellales</taxon>
        <taxon>Christensenellaceae</taxon>
        <taxon>Guopingia</taxon>
    </lineage>
</organism>
<dbReference type="AlphaFoldDB" id="A0A926DJP9"/>
<reference evidence="2" key="1">
    <citation type="submission" date="2020-08" db="EMBL/GenBank/DDBJ databases">
        <title>Genome public.</title>
        <authorList>
            <person name="Liu C."/>
            <person name="Sun Q."/>
        </authorList>
    </citation>
    <scope>NUCLEOTIDE SEQUENCE</scope>
    <source>
        <strain evidence="2">NSJ-63</strain>
    </source>
</reference>
<gene>
    <name evidence="2" type="ORF">H8693_08585</name>
</gene>
<proteinExistence type="predicted"/>
<evidence type="ECO:0000256" key="1">
    <source>
        <dbReference type="SAM" id="Phobius"/>
    </source>
</evidence>
<comment type="caution">
    <text evidence="2">The sequence shown here is derived from an EMBL/GenBank/DDBJ whole genome shotgun (WGS) entry which is preliminary data.</text>
</comment>
<dbReference type="Pfam" id="PF12669">
    <property type="entry name" value="FeoB_associated"/>
    <property type="match status" value="1"/>
</dbReference>
<sequence length="54" mass="5813">MEFLANNWGSLLVGAILLVVVGSIVLRQIKNHKQGKSSCGRGCSNCPMEGKCHK</sequence>
<accession>A0A926DJP9</accession>
<keyword evidence="1" id="KW-1133">Transmembrane helix</keyword>
<evidence type="ECO:0000313" key="2">
    <source>
        <dbReference type="EMBL" id="MBC8538989.1"/>
    </source>
</evidence>
<name>A0A926DJP9_9FIRM</name>
<keyword evidence="1" id="KW-0812">Transmembrane</keyword>
<keyword evidence="1" id="KW-0472">Membrane</keyword>
<dbReference type="RefSeq" id="WP_249280629.1">
    <property type="nucleotide sequence ID" value="NZ_JACRSS010000004.1"/>
</dbReference>
<evidence type="ECO:0000313" key="3">
    <source>
        <dbReference type="Proteomes" id="UP000617951"/>
    </source>
</evidence>
<dbReference type="Proteomes" id="UP000617951">
    <property type="component" value="Unassembled WGS sequence"/>
</dbReference>
<protein>
    <submittedName>
        <fullName evidence="2">FeoB-associated Cys-rich membrane protein</fullName>
    </submittedName>
</protein>